<keyword evidence="2" id="KW-1185">Reference proteome</keyword>
<comment type="caution">
    <text evidence="1">The sequence shown here is derived from an EMBL/GenBank/DDBJ whole genome shotgun (WGS) entry which is preliminary data.</text>
</comment>
<evidence type="ECO:0000313" key="1">
    <source>
        <dbReference type="EMBL" id="MEA5671746.1"/>
    </source>
</evidence>
<dbReference type="RefSeq" id="WP_323453172.1">
    <property type="nucleotide sequence ID" value="NZ_JAYFUI010000097.1"/>
</dbReference>
<reference evidence="1 2" key="1">
    <citation type="submission" date="2023-12" db="EMBL/GenBank/DDBJ databases">
        <title>Pseudomonas machongensis sp. nov., isolated from wilted pepper plants (Capsicum annuum).</title>
        <authorList>
            <person name="Qiu M."/>
            <person name="Li Y."/>
            <person name="Liu Q."/>
            <person name="Zhang X."/>
            <person name="Huang Y."/>
            <person name="Guo R."/>
            <person name="Hu M."/>
            <person name="Zhou J."/>
            <person name="Zhou X."/>
        </authorList>
    </citation>
    <scope>NUCLEOTIDE SEQUENCE [LARGE SCALE GENOMIC DNA]</scope>
    <source>
        <strain evidence="1 2">MH2</strain>
    </source>
</reference>
<organism evidence="1 2">
    <name type="scientific">Pseudomonas machongensis</name>
    <dbReference type="NCBI Taxonomy" id="3110229"/>
    <lineage>
        <taxon>Bacteria</taxon>
        <taxon>Pseudomonadati</taxon>
        <taxon>Pseudomonadota</taxon>
        <taxon>Gammaproteobacteria</taxon>
        <taxon>Pseudomonadales</taxon>
        <taxon>Pseudomonadaceae</taxon>
        <taxon>Pseudomonas</taxon>
    </lineage>
</organism>
<accession>A0ABU5VEI2</accession>
<name>A0ABU5VEI2_9PSED</name>
<proteinExistence type="predicted"/>
<sequence>MENFDLQFLNARLHSFIDASISRVAHRGFMTYDFQISAEEIRQATGRQRMTQQLIQGYVGFFARYNVSAEYDSTYAAFSVTLDLNVCTLTHHQAEYLSVAMATYRSEHG</sequence>
<dbReference type="Proteomes" id="UP001302573">
    <property type="component" value="Unassembled WGS sequence"/>
</dbReference>
<gene>
    <name evidence="1" type="ORF">VA602_10385</name>
</gene>
<evidence type="ECO:0000313" key="2">
    <source>
        <dbReference type="Proteomes" id="UP001302573"/>
    </source>
</evidence>
<protein>
    <submittedName>
        <fullName evidence="1">Uncharacterized protein</fullName>
    </submittedName>
</protein>
<dbReference type="EMBL" id="JAYFUI010000097">
    <property type="protein sequence ID" value="MEA5671746.1"/>
    <property type="molecule type" value="Genomic_DNA"/>
</dbReference>